<dbReference type="EnsemblMetazoa" id="ISCW012686-RA">
    <property type="protein sequence ID" value="ISCW012686-PA"/>
    <property type="gene ID" value="ISCW012686"/>
</dbReference>
<reference evidence="3 5" key="1">
    <citation type="submission" date="2008-03" db="EMBL/GenBank/DDBJ databases">
        <title>Annotation of Ixodes scapularis.</title>
        <authorList>
            <consortium name="Ixodes scapularis Genome Project Consortium"/>
            <person name="Caler E."/>
            <person name="Hannick L.I."/>
            <person name="Bidwell S."/>
            <person name="Joardar V."/>
            <person name="Thiagarajan M."/>
            <person name="Amedeo P."/>
            <person name="Galinsky K.J."/>
            <person name="Schobel S."/>
            <person name="Inman J."/>
            <person name="Hostetler J."/>
            <person name="Miller J."/>
            <person name="Hammond M."/>
            <person name="Megy K."/>
            <person name="Lawson D."/>
            <person name="Kodira C."/>
            <person name="Sutton G."/>
            <person name="Meyer J."/>
            <person name="Hill C.A."/>
            <person name="Birren B."/>
            <person name="Nene V."/>
            <person name="Collins F."/>
            <person name="Alarcon-Chaidez F."/>
            <person name="Wikel S."/>
            <person name="Strausberg R."/>
        </authorList>
    </citation>
    <scope>NUCLEOTIDE SEQUENCE [LARGE SCALE GENOMIC DNA]</scope>
    <source>
        <strain evidence="5">Wikel</strain>
        <strain evidence="3">Wikel colony</strain>
    </source>
</reference>
<dbReference type="PaxDb" id="6945-B7QG01"/>
<dbReference type="VEuPathDB" id="VectorBase:ISCP_018930"/>
<protein>
    <recommendedName>
        <fullName evidence="2">Integrase p58-like C-terminal domain-containing protein</fullName>
    </recommendedName>
</protein>
<gene>
    <name evidence="3" type="ORF">IscW_ISCW012686</name>
</gene>
<dbReference type="VEuPathDB" id="VectorBase:ISCI012686"/>
<keyword evidence="5" id="KW-1185">Reference proteome</keyword>
<dbReference type="InterPro" id="IPR054465">
    <property type="entry name" value="Integrase_p58-like_C"/>
</dbReference>
<sequence>MNFERAEDAQLDVFTVQRRLRLARELVEARELAAQAKNKTRYDKRRREQTFHPGDLVYVWSPTRVKSRTTKLLHQYHGPYQLVRQTAENNWEIQDRRGKKTDIVNVERLKPFHARHNYEDDTDGQNDESDEDLARDPRLIGGRLQLTPQEEAVPQGAPVSNISSYAAASFGSPTATLIS</sequence>
<feature type="compositionally biased region" description="Acidic residues" evidence="1">
    <location>
        <begin position="120"/>
        <end position="131"/>
    </location>
</feature>
<dbReference type="EMBL" id="ABJB010675006">
    <property type="status" value="NOT_ANNOTATED_CDS"/>
    <property type="molecule type" value="Genomic_DNA"/>
</dbReference>
<evidence type="ECO:0000313" key="4">
    <source>
        <dbReference type="EnsemblMetazoa" id="ISCW012686-PA"/>
    </source>
</evidence>
<evidence type="ECO:0000259" key="2">
    <source>
        <dbReference type="Pfam" id="PF22938"/>
    </source>
</evidence>
<dbReference type="Pfam" id="PF22938">
    <property type="entry name" value="Integrase_p58_C"/>
    <property type="match status" value="1"/>
</dbReference>
<dbReference type="InParanoid" id="B7QG01"/>
<organism>
    <name type="scientific">Ixodes scapularis</name>
    <name type="common">Black-legged tick</name>
    <name type="synonym">Deer tick</name>
    <dbReference type="NCBI Taxonomy" id="6945"/>
    <lineage>
        <taxon>Eukaryota</taxon>
        <taxon>Metazoa</taxon>
        <taxon>Ecdysozoa</taxon>
        <taxon>Arthropoda</taxon>
        <taxon>Chelicerata</taxon>
        <taxon>Arachnida</taxon>
        <taxon>Acari</taxon>
        <taxon>Parasitiformes</taxon>
        <taxon>Ixodida</taxon>
        <taxon>Ixodoidea</taxon>
        <taxon>Ixodidae</taxon>
        <taxon>Ixodinae</taxon>
        <taxon>Ixodes</taxon>
    </lineage>
</organism>
<dbReference type="EMBL" id="ABJB010423780">
    <property type="status" value="NOT_ANNOTATED_CDS"/>
    <property type="molecule type" value="Genomic_DNA"/>
</dbReference>
<feature type="region of interest" description="Disordered" evidence="1">
    <location>
        <begin position="114"/>
        <end position="133"/>
    </location>
</feature>
<accession>B7QG01</accession>
<dbReference type="AlphaFoldDB" id="B7QG01"/>
<dbReference type="VEuPathDB" id="VectorBase:ISCW012686"/>
<reference evidence="4" key="2">
    <citation type="submission" date="2020-05" db="UniProtKB">
        <authorList>
            <consortium name="EnsemblMetazoa"/>
        </authorList>
    </citation>
    <scope>IDENTIFICATION</scope>
    <source>
        <strain evidence="4">wikel</strain>
    </source>
</reference>
<evidence type="ECO:0000313" key="5">
    <source>
        <dbReference type="Proteomes" id="UP000001555"/>
    </source>
</evidence>
<evidence type="ECO:0000313" key="3">
    <source>
        <dbReference type="EMBL" id="EEC17773.1"/>
    </source>
</evidence>
<name>B7QG01_IXOSC</name>
<dbReference type="Proteomes" id="UP000001555">
    <property type="component" value="Unassembled WGS sequence"/>
</dbReference>
<dbReference type="EMBL" id="DS928472">
    <property type="protein sequence ID" value="EEC17773.1"/>
    <property type="molecule type" value="Genomic_DNA"/>
</dbReference>
<evidence type="ECO:0000256" key="1">
    <source>
        <dbReference type="SAM" id="MobiDB-lite"/>
    </source>
</evidence>
<proteinExistence type="predicted"/>
<dbReference type="HOGENOM" id="CLU_128947_0_0_1"/>
<feature type="domain" description="Integrase p58-like C-terminal" evidence="2">
    <location>
        <begin position="78"/>
        <end position="111"/>
    </location>
</feature>
<dbReference type="OrthoDB" id="6515815at2759"/>